<protein>
    <submittedName>
        <fullName evidence="3">Carbon monoxide dehydrogenase subunit G</fullName>
    </submittedName>
</protein>
<dbReference type="RefSeq" id="WP_354441689.1">
    <property type="nucleotide sequence ID" value="NZ_JBEPSH010000002.1"/>
</dbReference>
<dbReference type="InterPro" id="IPR023393">
    <property type="entry name" value="START-like_dom_sf"/>
</dbReference>
<evidence type="ECO:0000256" key="1">
    <source>
        <dbReference type="SAM" id="MobiDB-lite"/>
    </source>
</evidence>
<dbReference type="EMBL" id="JBEPSH010000002">
    <property type="protein sequence ID" value="MET4575912.1"/>
    <property type="molecule type" value="Genomic_DNA"/>
</dbReference>
<accession>A0ABV2Q4H5</accession>
<keyword evidence="4" id="KW-1185">Reference proteome</keyword>
<dbReference type="PANTHER" id="PTHR38588">
    <property type="entry name" value="BLL0334 PROTEIN"/>
    <property type="match status" value="1"/>
</dbReference>
<dbReference type="SUPFAM" id="SSF55961">
    <property type="entry name" value="Bet v1-like"/>
    <property type="match status" value="1"/>
</dbReference>
<feature type="region of interest" description="Disordered" evidence="1">
    <location>
        <begin position="154"/>
        <end position="184"/>
    </location>
</feature>
<name>A0ABV2Q4H5_9BURK</name>
<evidence type="ECO:0000313" key="3">
    <source>
        <dbReference type="EMBL" id="MET4575912.1"/>
    </source>
</evidence>
<evidence type="ECO:0000256" key="2">
    <source>
        <dbReference type="SAM" id="Phobius"/>
    </source>
</evidence>
<dbReference type="Pfam" id="PF06240">
    <property type="entry name" value="COXG"/>
    <property type="match status" value="1"/>
</dbReference>
<keyword evidence="2" id="KW-1133">Transmembrane helix</keyword>
<evidence type="ECO:0000313" key="4">
    <source>
        <dbReference type="Proteomes" id="UP001549320"/>
    </source>
</evidence>
<dbReference type="InterPro" id="IPR010419">
    <property type="entry name" value="CO_DH_gsu"/>
</dbReference>
<reference evidence="3 4" key="1">
    <citation type="submission" date="2024-06" db="EMBL/GenBank/DDBJ databases">
        <title>Sorghum-associated microbial communities from plants grown in Nebraska, USA.</title>
        <authorList>
            <person name="Schachtman D."/>
        </authorList>
    </citation>
    <scope>NUCLEOTIDE SEQUENCE [LARGE SCALE GENOMIC DNA]</scope>
    <source>
        <strain evidence="3 4">2709</strain>
    </source>
</reference>
<sequence length="265" mass="28235">MDFKIDATLPATAAQLWAIFFDVQRVAGLIPGCENVTEVEPLKEFSAVMKQKIGPFKLEVPTRIVLESHTLEKQVELSATGRDKFTGTTIDVRMKVDLEEQSKAGTPACRLGVDAQMVVAGRLAALGYPVVKKRSEELFAEFEKRLRDELAQFGTSPAVTSSPQAGASLPASTPRTTKPAASAPSVLPVASASATSNAGAASGVSETVKSRPRRVELVLVWPRVGVSVAVGFAVAHVAWILGQADWWWLVAPMLGVAAGLGQRED</sequence>
<dbReference type="Proteomes" id="UP001549320">
    <property type="component" value="Unassembled WGS sequence"/>
</dbReference>
<comment type="caution">
    <text evidence="3">The sequence shown here is derived from an EMBL/GenBank/DDBJ whole genome shotgun (WGS) entry which is preliminary data.</text>
</comment>
<keyword evidence="2" id="KW-0472">Membrane</keyword>
<dbReference type="Gene3D" id="3.30.530.20">
    <property type="match status" value="1"/>
</dbReference>
<gene>
    <name evidence="3" type="ORF">ABIE13_001012</name>
</gene>
<feature type="transmembrane region" description="Helical" evidence="2">
    <location>
        <begin position="218"/>
        <end position="240"/>
    </location>
</feature>
<proteinExistence type="predicted"/>
<dbReference type="PANTHER" id="PTHR38588:SF1">
    <property type="entry name" value="BLL0334 PROTEIN"/>
    <property type="match status" value="1"/>
</dbReference>
<feature type="compositionally biased region" description="Polar residues" evidence="1">
    <location>
        <begin position="154"/>
        <end position="176"/>
    </location>
</feature>
<keyword evidence="2" id="KW-0812">Transmembrane</keyword>
<organism evidence="3 4">
    <name type="scientific">Ottowia thiooxydans</name>
    <dbReference type="NCBI Taxonomy" id="219182"/>
    <lineage>
        <taxon>Bacteria</taxon>
        <taxon>Pseudomonadati</taxon>
        <taxon>Pseudomonadota</taxon>
        <taxon>Betaproteobacteria</taxon>
        <taxon>Burkholderiales</taxon>
        <taxon>Comamonadaceae</taxon>
        <taxon>Ottowia</taxon>
    </lineage>
</organism>